<dbReference type="PROSITE" id="PS51190">
    <property type="entry name" value="FATC"/>
    <property type="match status" value="1"/>
</dbReference>
<dbReference type="Gene3D" id="1.10.1070.11">
    <property type="entry name" value="Phosphatidylinositol 3-/4-kinase, catalytic domain"/>
    <property type="match status" value="1"/>
</dbReference>
<dbReference type="InterPro" id="IPR014009">
    <property type="entry name" value="PIK_FAT"/>
</dbReference>
<evidence type="ECO:0000256" key="15">
    <source>
        <dbReference type="ARBA" id="ARBA00048679"/>
    </source>
</evidence>
<accession>A0A8H7C8H6</accession>
<dbReference type="Gene3D" id="3.30.1010.10">
    <property type="entry name" value="Phosphatidylinositol 3-kinase Catalytic Subunit, Chain A, domain 4"/>
    <property type="match status" value="1"/>
</dbReference>
<dbReference type="SMART" id="SM01342">
    <property type="entry name" value="TAN"/>
    <property type="match status" value="1"/>
</dbReference>
<feature type="domain" description="FAT" evidence="19">
    <location>
        <begin position="1966"/>
        <end position="2565"/>
    </location>
</feature>
<name>A0A8H7C8H6_AGABI</name>
<comment type="subunit">
    <text evidence="3">Associates with DNA double-strand breaks.</text>
</comment>
<dbReference type="GO" id="GO:0005634">
    <property type="term" value="C:nucleus"/>
    <property type="evidence" value="ECO:0007669"/>
    <property type="project" value="UniProtKB-SubCell"/>
</dbReference>
<comment type="catalytic activity">
    <reaction evidence="15">
        <text>L-seryl-[protein] + ATP = O-phospho-L-seryl-[protein] + ADP + H(+)</text>
        <dbReference type="Rhea" id="RHEA:17989"/>
        <dbReference type="Rhea" id="RHEA-COMP:9863"/>
        <dbReference type="Rhea" id="RHEA-COMP:11604"/>
        <dbReference type="ChEBI" id="CHEBI:15378"/>
        <dbReference type="ChEBI" id="CHEBI:29999"/>
        <dbReference type="ChEBI" id="CHEBI:30616"/>
        <dbReference type="ChEBI" id="CHEBI:83421"/>
        <dbReference type="ChEBI" id="CHEBI:456216"/>
        <dbReference type="EC" id="2.7.11.1"/>
    </reaction>
</comment>
<evidence type="ECO:0000256" key="16">
    <source>
        <dbReference type="RuleBase" id="RU365027"/>
    </source>
</evidence>
<feature type="domain" description="FATC" evidence="20">
    <location>
        <begin position="3021"/>
        <end position="3053"/>
    </location>
</feature>
<evidence type="ECO:0000259" key="18">
    <source>
        <dbReference type="PROSITE" id="PS50290"/>
    </source>
</evidence>
<dbReference type="InterPro" id="IPR044107">
    <property type="entry name" value="PIKKc_ATM"/>
</dbReference>
<evidence type="ECO:0000256" key="7">
    <source>
        <dbReference type="ARBA" id="ARBA00022679"/>
    </source>
</evidence>
<dbReference type="InterPro" id="IPR038980">
    <property type="entry name" value="ATM_plant"/>
</dbReference>
<evidence type="ECO:0000256" key="9">
    <source>
        <dbReference type="ARBA" id="ARBA00022763"/>
    </source>
</evidence>
<evidence type="ECO:0000313" key="21">
    <source>
        <dbReference type="EMBL" id="KAF7770445.1"/>
    </source>
</evidence>
<keyword evidence="9 16" id="KW-0227">DNA damage</keyword>
<evidence type="ECO:0000256" key="1">
    <source>
        <dbReference type="ARBA" id="ARBA00004123"/>
    </source>
</evidence>
<organism evidence="21 22">
    <name type="scientific">Agaricus bisporus var. burnettii</name>
    <dbReference type="NCBI Taxonomy" id="192524"/>
    <lineage>
        <taxon>Eukaryota</taxon>
        <taxon>Fungi</taxon>
        <taxon>Dikarya</taxon>
        <taxon>Basidiomycota</taxon>
        <taxon>Agaricomycotina</taxon>
        <taxon>Agaricomycetes</taxon>
        <taxon>Agaricomycetidae</taxon>
        <taxon>Agaricales</taxon>
        <taxon>Agaricineae</taxon>
        <taxon>Agaricaceae</taxon>
        <taxon>Agaricus</taxon>
    </lineage>
</organism>
<evidence type="ECO:0000256" key="8">
    <source>
        <dbReference type="ARBA" id="ARBA00022741"/>
    </source>
</evidence>
<dbReference type="GO" id="GO:0006281">
    <property type="term" value="P:DNA repair"/>
    <property type="evidence" value="ECO:0007669"/>
    <property type="project" value="InterPro"/>
</dbReference>
<dbReference type="SUPFAM" id="SSF48371">
    <property type="entry name" value="ARM repeat"/>
    <property type="match status" value="1"/>
</dbReference>
<gene>
    <name evidence="21" type="ORF">Agabi119p4_6419</name>
</gene>
<keyword evidence="7 16" id="KW-0808">Transferase</keyword>
<dbReference type="PROSITE" id="PS50290">
    <property type="entry name" value="PI3_4_KINASE_3"/>
    <property type="match status" value="1"/>
</dbReference>
<reference evidence="21 22" key="1">
    <citation type="journal article" name="Sci. Rep.">
        <title>Telomere-to-telomere assembled and centromere annotated genomes of the two main subspecies of the button mushroom Agaricus bisporus reveal especially polymorphic chromosome ends.</title>
        <authorList>
            <person name="Sonnenberg A.S.M."/>
            <person name="Sedaghat-Telgerd N."/>
            <person name="Lavrijssen B."/>
            <person name="Ohm R.A."/>
            <person name="Hendrickx P.M."/>
            <person name="Scholtmeijer K."/>
            <person name="Baars J.J.P."/>
            <person name="van Peer A."/>
        </authorList>
    </citation>
    <scope>NUCLEOTIDE SEQUENCE [LARGE SCALE GENOMIC DNA]</scope>
    <source>
        <strain evidence="21 22">H119_p4</strain>
    </source>
</reference>
<evidence type="ECO:0000256" key="12">
    <source>
        <dbReference type="ARBA" id="ARBA00023242"/>
    </source>
</evidence>
<dbReference type="PANTHER" id="PTHR37079:SF4">
    <property type="entry name" value="SERINE_THREONINE-PROTEIN KINASE ATM"/>
    <property type="match status" value="1"/>
</dbReference>
<feature type="compositionally biased region" description="Acidic residues" evidence="17">
    <location>
        <begin position="195"/>
        <end position="218"/>
    </location>
</feature>
<comment type="catalytic activity">
    <reaction evidence="14 16">
        <text>L-threonyl-[protein] + ATP = O-phospho-L-threonyl-[protein] + ADP + H(+)</text>
        <dbReference type="Rhea" id="RHEA:46608"/>
        <dbReference type="Rhea" id="RHEA-COMP:11060"/>
        <dbReference type="Rhea" id="RHEA-COMP:11605"/>
        <dbReference type="ChEBI" id="CHEBI:15378"/>
        <dbReference type="ChEBI" id="CHEBI:30013"/>
        <dbReference type="ChEBI" id="CHEBI:30616"/>
        <dbReference type="ChEBI" id="CHEBI:61977"/>
        <dbReference type="ChEBI" id="CHEBI:456216"/>
        <dbReference type="EC" id="2.7.11.1"/>
    </reaction>
</comment>
<evidence type="ECO:0000256" key="11">
    <source>
        <dbReference type="ARBA" id="ARBA00022840"/>
    </source>
</evidence>
<dbReference type="Pfam" id="PF00454">
    <property type="entry name" value="PI3_PI4_kinase"/>
    <property type="match status" value="1"/>
</dbReference>
<protein>
    <recommendedName>
        <fullName evidence="5 16">Serine/threonine-protein kinase Tel1</fullName>
        <ecNumber evidence="4 16">2.7.11.1</ecNumber>
    </recommendedName>
</protein>
<keyword evidence="12 16" id="KW-0539">Nucleus</keyword>
<dbReference type="InterPro" id="IPR056802">
    <property type="entry name" value="ATR-like_M-HEAT"/>
</dbReference>
<dbReference type="InterPro" id="IPR003152">
    <property type="entry name" value="FATC_dom"/>
</dbReference>
<keyword evidence="16" id="KW-0156">Chromatin regulator</keyword>
<keyword evidence="8 16" id="KW-0547">Nucleotide-binding</keyword>
<comment type="subcellular location">
    <subcellularLocation>
        <location evidence="16">Chromosome</location>
        <location evidence="16">Telomere</location>
    </subcellularLocation>
    <subcellularLocation>
        <location evidence="1 16">Nucleus</location>
    </subcellularLocation>
</comment>
<evidence type="ECO:0000313" key="22">
    <source>
        <dbReference type="Proteomes" id="UP000629468"/>
    </source>
</evidence>
<feature type="region of interest" description="Disordered" evidence="17">
    <location>
        <begin position="762"/>
        <end position="788"/>
    </location>
</feature>
<evidence type="ECO:0000259" key="20">
    <source>
        <dbReference type="PROSITE" id="PS51190"/>
    </source>
</evidence>
<dbReference type="GO" id="GO:0005524">
    <property type="term" value="F:ATP binding"/>
    <property type="evidence" value="ECO:0007669"/>
    <property type="project" value="UniProtKB-KW"/>
</dbReference>
<dbReference type="SUPFAM" id="SSF56112">
    <property type="entry name" value="Protein kinase-like (PK-like)"/>
    <property type="match status" value="1"/>
</dbReference>
<dbReference type="PROSITE" id="PS00916">
    <property type="entry name" value="PI3_4_KINASE_2"/>
    <property type="match status" value="1"/>
</dbReference>
<evidence type="ECO:0000256" key="10">
    <source>
        <dbReference type="ARBA" id="ARBA00022777"/>
    </source>
</evidence>
<keyword evidence="11 16" id="KW-0067">ATP-binding</keyword>
<dbReference type="Pfam" id="PF25030">
    <property type="entry name" value="M-HEAT_ATR"/>
    <property type="match status" value="1"/>
</dbReference>
<comment type="similarity">
    <text evidence="2 16">Belongs to the PI3/PI4-kinase family. ATM subfamily.</text>
</comment>
<feature type="region of interest" description="Disordered" evidence="17">
    <location>
        <begin position="195"/>
        <end position="246"/>
    </location>
</feature>
<evidence type="ECO:0000259" key="19">
    <source>
        <dbReference type="PROSITE" id="PS51189"/>
    </source>
</evidence>
<dbReference type="InterPro" id="IPR018936">
    <property type="entry name" value="PI3/4_kinase_CS"/>
</dbReference>
<evidence type="ECO:0000256" key="13">
    <source>
        <dbReference type="ARBA" id="ARBA00025079"/>
    </source>
</evidence>
<dbReference type="PROSITE" id="PS00915">
    <property type="entry name" value="PI3_4_KINASE_1"/>
    <property type="match status" value="1"/>
</dbReference>
<dbReference type="PANTHER" id="PTHR37079">
    <property type="entry name" value="SERINE/THREONINE-PROTEIN KINASE ATM"/>
    <property type="match status" value="1"/>
</dbReference>
<keyword evidence="16" id="KW-0779">Telomere</keyword>
<comment type="caution">
    <text evidence="21">The sequence shown here is derived from an EMBL/GenBank/DDBJ whole genome shotgun (WGS) entry which is preliminary data.</text>
</comment>
<dbReference type="EC" id="2.7.11.1" evidence="4 16"/>
<evidence type="ECO:0000256" key="4">
    <source>
        <dbReference type="ARBA" id="ARBA00012513"/>
    </source>
</evidence>
<evidence type="ECO:0000256" key="5">
    <source>
        <dbReference type="ARBA" id="ARBA00014619"/>
    </source>
</evidence>
<keyword evidence="16" id="KW-0158">Chromosome</keyword>
<dbReference type="PROSITE" id="PS51189">
    <property type="entry name" value="FAT"/>
    <property type="match status" value="1"/>
</dbReference>
<proteinExistence type="inferred from homology"/>
<dbReference type="InterPro" id="IPR021668">
    <property type="entry name" value="TAN"/>
</dbReference>
<dbReference type="SMART" id="SM00146">
    <property type="entry name" value="PI3Kc"/>
    <property type="match status" value="1"/>
</dbReference>
<dbReference type="Pfam" id="PF11640">
    <property type="entry name" value="TAN"/>
    <property type="match status" value="1"/>
</dbReference>
<keyword evidence="6 16" id="KW-0723">Serine/threonine-protein kinase</keyword>
<comment type="function">
    <text evidence="13 16">Serine/threonine protein kinase which activates checkpoint signaling upon genotoxic stresses such as ionizing radiation (IR), ultraviolet light (UV), or DNA replication stalling, thereby acting as a DNA damage sensor. Recognizes the substrate consensus sequence [ST]-Q. Phosphorylates histone H2A to form H2AS128ph (gamma-H2A) at sites of DNA damage, involved in the regulation of DNA damage response mechanism. Required for the control of telomere length and genome stability.</text>
</comment>
<dbReference type="InterPro" id="IPR016024">
    <property type="entry name" value="ARM-type_fold"/>
</dbReference>
<dbReference type="GO" id="GO:0004674">
    <property type="term" value="F:protein serine/threonine kinase activity"/>
    <property type="evidence" value="ECO:0007669"/>
    <property type="project" value="UniProtKB-KW"/>
</dbReference>
<dbReference type="InterPro" id="IPR000403">
    <property type="entry name" value="PI3/4_kinase_cat_dom"/>
</dbReference>
<dbReference type="InterPro" id="IPR011009">
    <property type="entry name" value="Kinase-like_dom_sf"/>
</dbReference>
<sequence>MSDSNSGGVTMSNLKEILYKLKSSKITERQEGLAGIETAFSKTSFLRTFHLTETNDKTEKRSWKIVFDALAVMINLEKIEYSRTVDKGKPPKPTVVKRLTDTARTIRMLVEKAVTFFGKTDMQVLVGHLYGGIFLRNGLMTPIALDYAKALKCILSFRPHLEHLRDDTWEDLVALGFNVVLGESSRGQLDQDIDSAVESGEETSNDKGELEEEEDGDELPVVKGKRKRETSRSGLSQMSASVSKSRRRGSKAASVSLEQVEFASILYILLGYSGAPILASDRSYLPRSILNRLERFLTLYPADSSLLYDYLPTLSAVLDHLALNHVKDTQRFARNTWDILVGLWNTKDKSLREHLIVVIRALMPYLTADFGLKSFRDPYDQAGALWKLYNTLEGEADNRRGVETLALDSLRLEIYTGAAHEGMMEAFTAHTFRAGPNFDTRQAISWAILQTQADCVAKLYELSESMNSGATPVPLRGEKKRKLDNGISSILSGIQTGLSQHARIFNLQVLLFLIDRNWLSIHLTLKHHIIDSLLQLVALEDTSIQTWTLLCLAAIVYAERFLAKVKDVTLPSQSLESQSQAGFETGTWDSVWTHSIRRINSPPTCRAASHTAYTLIYQAVGSLTISLPSQRILSEIEILSSDLEVQGPAYPYDSVCNFLAQCVNLAGQDARLYRIHLEDKVVGWIIDHWKVTATAKIRSMPPTLQDGVYLLEAICGFSRKSHLISRAMLPSCDVAAALQREISEERVRDFLLSAQLPMPHSRSHVKIQDTTTPTTAEVDVGTNANDLSPPQARERKISAFFLRSIELLTTEWEGIVENHTNVTADAAQQSLEHALTSLVFESLLVYNGVASNRHLIQASAKLLSTILPLLNGATWNYVEKAAVLSALEPLTLLENMDNSPWEVVLPPGTSSGIKRRMLNEIMDTSEDPTKQLKAARTNLLRILWRMPDAQNCLQNVVKVLRRLFCDMIASSDPAAMDNIGNETDERDGFGPVRDVAGRTGPPQFGIPEADPFILRTMEICLRFVVNGPLLHSLSGEPTKDTEVIDAVLACDVDNPKGFLVGFPLLLSNVQRGTFTLGSNLNPSLKVLEEILTSYKYRRSERLLQITFQLLSAILQSWFSSADIRKEVDELLDFLLNRHLSKQARYRSERDAFIRFVEQVIIFQPRSLEWVLAEKPTKEVLLTKLPLGLWNTDNDVRVRFRAATLNARIFNALQHLDISPSLFYSGLQEYLNRIEIDQHERVLSRFLALGNIIVASSCVRRGPYWHLIETCLFADQYSSHIEAILMSVSHCLGLTPSLLFEAYASQIGYSMIKSEGDISRIPPHLIGFEDRRQSAAFALSAFAPTYITSLNGSPFEIHCKLVGVTPEDTYANGFGDIVGAVATDWFKMHPSPDIVQLEKLLQSNSYSRNFDQDLRNNADGVALAIIRSLSDQVLSPAGAIQQALQARSNRIAQAFTELVKYRPMDSHVSHESNLPAFEISIVLPTLSWLLGKVKDESKKSMTYHILHGLFAAIYASPVVNEQIRLVNALSVWTALRCEDFDDPTLLHTLVQGSTALLAEYDLAHAAQSMLEWAFRSYRKLKLKDSAFSNIIIRVCSIAYDYARSQYLDFQKLGSVLMDWMDRQAIVLSKSAVQIQVIRALPTWPYVPVPELAQIAAEQSSEGLEALLDDSRITYNKFRLVRRLYDHISQGGRLKARFCKHDFWRLKDCIPAQTELQQDDADAFASLLILGHGDVSGITRDYQSHRSILTRCRPSKHNVDFNDPNLNNEIIIYSLLQLLDSHSAKSVFSAYETLRRIMAVLDNFAIPNGPSDYNSELEHLRAFPRRARTRSPCKLDEVVAPDTLLELTVDFNRWISILSSRLSDYLARYSPTYAQLSSVLLANAEFAADLLPILVHSILRTEIQKDKYVSKDRRRILTDYFTSVLNFEQASIACRQSIIDIVLHLREFLPQKEAALSYNEWLDVDFMLLAKNAVACGAYTTALLFLELSLDHSSAKPQRANKQEDLLYEIYSHIDEPDGFYGIKPSDLQRFLIRRFHHEKQWDKALQFHGATVEADPNHFAGSDGLLQAFSSFGFNHLVMNTLRTPGSSSSAMDYRRGWRTETWDLPESKVFITGSSLYSSLRALYRERNPHIIDSITQQAISRTMNRLRSLGSENMTEIREIVQELICLKEVKDWRDDISQLKFRNDNIKADDWSNLFDIDAHFDFSDLELLMETRISLLHSARQKEERQQIGTLVTPLCFVLKEIEKRCLLRLSRAARDENHVQIALNSIMRAQRLCNDSSIDVAEEYASVLWELKEQGAAIQYLQNIIRPLNQRQECDTQQAIYHVLLKARLGSWIATACLESPTAIWEKYLQKAVNDLETNNVIDAVSSKSRATVYHDCALFAERQYYLTLKSPDGIRWKVYVERKTQEVQHWNTQLAAAGDQRSREDFRGRQLTAQKVLQQDSEQFRKHLASRDQFLKQALEMYAKSLEVADTYDDDASIRLCSLWFANFESEGDLQDTIDIALSRIPSYKMVFLAHQLTARLSWPTGELPQCQRSLQKMILRMCKEHPFHSLYQVYCLLPERNISDFSRRQSGRLVAQTMPSTQTERGSAAQVVFDKLRADTAVQDKVAEVEKLCNASWQWAKFPVGKGTRYARLNYPYPIPPELLICRLPALRVPVPTLPLPLDPTMRYDNCICIDSFEKQFQLVGGINLPKICSCKASNGKTYKQLFKGGNDDLRQDAVMEQVFDVVNGVLQRDRQTKRRELGVRGYKVIPLDSQTGLLEFVTNTTPLRAWLNAGHKRYRPTDMGADEVKHRHEKAWDIYRGDADRDKLLKVYHETRSKVKPVMRHYFTEKSKSPVTWFAMRLKYTRSVATTSIVGHILGLGDRHTSNILLDNSTGEVVHIDLGIAFDQGKLLRVPETVPFRMTPNMIDGMGSSGTTGVFQRCAEETLRVLRDGSDVIMTVLEVFKHDPLHSWTLSDTKYQNAQRHDQQQTAATTSTSDLQRHALGMDIGIDITSGGVEEAADRALSSVARKLDKSLSVEYTVNQLIAEATEPFNLASIYHGWQPHS</sequence>
<dbReference type="Proteomes" id="UP000629468">
    <property type="component" value="Unassembled WGS sequence"/>
</dbReference>
<evidence type="ECO:0000256" key="3">
    <source>
        <dbReference type="ARBA" id="ARBA00011370"/>
    </source>
</evidence>
<dbReference type="EMBL" id="JABXXO010000009">
    <property type="protein sequence ID" value="KAF7770445.1"/>
    <property type="molecule type" value="Genomic_DNA"/>
</dbReference>
<feature type="domain" description="PI3K/PI4K catalytic" evidence="18">
    <location>
        <begin position="2683"/>
        <end position="3002"/>
    </location>
</feature>
<dbReference type="CDD" id="cd05171">
    <property type="entry name" value="PIKKc_ATM"/>
    <property type="match status" value="1"/>
</dbReference>
<keyword evidence="10 16" id="KW-0418">Kinase</keyword>
<evidence type="ECO:0000256" key="17">
    <source>
        <dbReference type="SAM" id="MobiDB-lite"/>
    </source>
</evidence>
<dbReference type="InterPro" id="IPR036940">
    <property type="entry name" value="PI3/4_kinase_cat_sf"/>
</dbReference>
<dbReference type="Pfam" id="PF02260">
    <property type="entry name" value="FATC"/>
    <property type="match status" value="1"/>
</dbReference>
<dbReference type="GO" id="GO:0006325">
    <property type="term" value="P:chromatin organization"/>
    <property type="evidence" value="ECO:0007669"/>
    <property type="project" value="UniProtKB-KW"/>
</dbReference>
<evidence type="ECO:0000256" key="2">
    <source>
        <dbReference type="ARBA" id="ARBA00010769"/>
    </source>
</evidence>
<evidence type="ECO:0000256" key="14">
    <source>
        <dbReference type="ARBA" id="ARBA00047899"/>
    </source>
</evidence>
<dbReference type="GO" id="GO:0000781">
    <property type="term" value="C:chromosome, telomeric region"/>
    <property type="evidence" value="ECO:0007669"/>
    <property type="project" value="UniProtKB-SubCell"/>
</dbReference>
<dbReference type="GO" id="GO:0035556">
    <property type="term" value="P:intracellular signal transduction"/>
    <property type="evidence" value="ECO:0007669"/>
    <property type="project" value="UniProtKB-ARBA"/>
</dbReference>
<dbReference type="SMART" id="SM01343">
    <property type="entry name" value="FATC"/>
    <property type="match status" value="1"/>
</dbReference>
<evidence type="ECO:0000256" key="6">
    <source>
        <dbReference type="ARBA" id="ARBA00022527"/>
    </source>
</evidence>